<evidence type="ECO:0000256" key="1">
    <source>
        <dbReference type="SAM" id="MobiDB-lite"/>
    </source>
</evidence>
<feature type="compositionally biased region" description="Basic residues" evidence="1">
    <location>
        <begin position="20"/>
        <end position="41"/>
    </location>
</feature>
<dbReference type="OrthoDB" id="308861at2759"/>
<feature type="compositionally biased region" description="Basic and acidic residues" evidence="1">
    <location>
        <begin position="42"/>
        <end position="62"/>
    </location>
</feature>
<organism evidence="2">
    <name type="scientific">Octopus bimaculoides</name>
    <name type="common">California two-spotted octopus</name>
    <dbReference type="NCBI Taxonomy" id="37653"/>
    <lineage>
        <taxon>Eukaryota</taxon>
        <taxon>Metazoa</taxon>
        <taxon>Spiralia</taxon>
        <taxon>Lophotrochozoa</taxon>
        <taxon>Mollusca</taxon>
        <taxon>Cephalopoda</taxon>
        <taxon>Coleoidea</taxon>
        <taxon>Octopodiformes</taxon>
        <taxon>Octopoda</taxon>
        <taxon>Incirrata</taxon>
        <taxon>Octopodidae</taxon>
        <taxon>Octopus</taxon>
    </lineage>
</organism>
<dbReference type="EMBL" id="KQ419868">
    <property type="protein sequence ID" value="KOF82144.1"/>
    <property type="molecule type" value="Genomic_DNA"/>
</dbReference>
<name>A0A0L8GZ98_OCTBM</name>
<feature type="compositionally biased region" description="Polar residues" evidence="1">
    <location>
        <begin position="63"/>
        <end position="84"/>
    </location>
</feature>
<dbReference type="AlphaFoldDB" id="A0A0L8GZ98"/>
<feature type="compositionally biased region" description="Polar residues" evidence="1">
    <location>
        <begin position="1"/>
        <end position="16"/>
    </location>
</feature>
<reference evidence="2" key="1">
    <citation type="submission" date="2015-07" db="EMBL/GenBank/DDBJ databases">
        <title>MeaNS - Measles Nucleotide Surveillance Program.</title>
        <authorList>
            <person name="Tran T."/>
            <person name="Druce J."/>
        </authorList>
    </citation>
    <scope>NUCLEOTIDE SEQUENCE</scope>
    <source>
        <strain evidence="2">UCB-OBI-ISO-001</strain>
        <tissue evidence="2">Gonad</tissue>
    </source>
</reference>
<feature type="region of interest" description="Disordered" evidence="1">
    <location>
        <begin position="1"/>
        <end position="84"/>
    </location>
</feature>
<accession>A0A0L8GZ98</accession>
<gene>
    <name evidence="2" type="ORF">OCBIM_22025637mg</name>
</gene>
<evidence type="ECO:0000313" key="2">
    <source>
        <dbReference type="EMBL" id="KOF82144.1"/>
    </source>
</evidence>
<protein>
    <submittedName>
        <fullName evidence="2">Uncharacterized protein</fullName>
    </submittedName>
</protein>
<proteinExistence type="predicted"/>
<sequence>MSQSSLDFSRLGSSEESSGKLHKTKKKKKKNKHKHKHRHKDSRPERSDSFSSRDKDRSDRSHYNSPGSNSPGTQPASSPEFQVI</sequence>